<gene>
    <name evidence="5" type="ORF">HH308_16755</name>
</gene>
<evidence type="ECO:0000256" key="1">
    <source>
        <dbReference type="ARBA" id="ARBA00023015"/>
    </source>
</evidence>
<dbReference type="PROSITE" id="PS01124">
    <property type="entry name" value="HTH_ARAC_FAMILY_2"/>
    <property type="match status" value="1"/>
</dbReference>
<evidence type="ECO:0000313" key="6">
    <source>
        <dbReference type="Proteomes" id="UP000550729"/>
    </source>
</evidence>
<sequence length="317" mass="34847">MLVRSGFALPTRTTRTADWAEMLREHFVSLDVSDVVEAPRFSGAVRTSQYAHLKVSTVTATEQRIARSDNLIRSDTSAYLQLGMVRRGRAVVRQHGRECVLDAGDFTLYDTTSPFDWCLAGHPDDASWGLEVFTWPRAALSFTDSDIRDLTAVAFDGRAGASGLLARFLHDIVVSRPVADVDGPGQAVVEEVGDLVHAILRGAVGQSTPHSSLYRAAVEWIDDNLADDTLAPPGVAAGVMVSTRQLHRAFAEQGTTVARTIRARRLERCRRDIVSSGNGRSLQEISADWGFRDLAVFSRAFKQEYGLSPRDYRAAVR</sequence>
<keyword evidence="3" id="KW-0804">Transcription</keyword>
<reference evidence="5 6" key="1">
    <citation type="submission" date="2020-04" db="EMBL/GenBank/DDBJ databases">
        <title>Gordonia sp. nov. TBRC 11910.</title>
        <authorList>
            <person name="Suriyachadkun C."/>
        </authorList>
    </citation>
    <scope>NUCLEOTIDE SEQUENCE [LARGE SCALE GENOMIC DNA]</scope>
    <source>
        <strain evidence="5 6">TBRC 11910</strain>
    </source>
</reference>
<dbReference type="PRINTS" id="PR00032">
    <property type="entry name" value="HTHARAC"/>
</dbReference>
<dbReference type="Proteomes" id="UP000550729">
    <property type="component" value="Unassembled WGS sequence"/>
</dbReference>
<dbReference type="InterPro" id="IPR050204">
    <property type="entry name" value="AraC_XylS_family_regulators"/>
</dbReference>
<dbReference type="Pfam" id="PF12833">
    <property type="entry name" value="HTH_18"/>
    <property type="match status" value="1"/>
</dbReference>
<dbReference type="InterPro" id="IPR035418">
    <property type="entry name" value="AraC-bd_2"/>
</dbReference>
<comment type="caution">
    <text evidence="5">The sequence shown here is derived from an EMBL/GenBank/DDBJ whole genome shotgun (WGS) entry which is preliminary data.</text>
</comment>
<dbReference type="SUPFAM" id="SSF46689">
    <property type="entry name" value="Homeodomain-like"/>
    <property type="match status" value="1"/>
</dbReference>
<dbReference type="InterPro" id="IPR018060">
    <property type="entry name" value="HTH_AraC"/>
</dbReference>
<dbReference type="InterPro" id="IPR020449">
    <property type="entry name" value="Tscrpt_reg_AraC-type_HTH"/>
</dbReference>
<protein>
    <submittedName>
        <fullName evidence="5">Helix-turn-helix domain-containing protein</fullName>
    </submittedName>
</protein>
<evidence type="ECO:0000256" key="3">
    <source>
        <dbReference type="ARBA" id="ARBA00023163"/>
    </source>
</evidence>
<evidence type="ECO:0000259" key="4">
    <source>
        <dbReference type="PROSITE" id="PS01124"/>
    </source>
</evidence>
<evidence type="ECO:0000313" key="5">
    <source>
        <dbReference type="EMBL" id="NMO02865.1"/>
    </source>
</evidence>
<dbReference type="SMART" id="SM00342">
    <property type="entry name" value="HTH_ARAC"/>
    <property type="match status" value="1"/>
</dbReference>
<evidence type="ECO:0000256" key="2">
    <source>
        <dbReference type="ARBA" id="ARBA00023125"/>
    </source>
</evidence>
<dbReference type="InterPro" id="IPR009057">
    <property type="entry name" value="Homeodomain-like_sf"/>
</dbReference>
<dbReference type="GO" id="GO:0003700">
    <property type="term" value="F:DNA-binding transcription factor activity"/>
    <property type="evidence" value="ECO:0007669"/>
    <property type="project" value="InterPro"/>
</dbReference>
<dbReference type="PANTHER" id="PTHR46796">
    <property type="entry name" value="HTH-TYPE TRANSCRIPTIONAL ACTIVATOR RHAS-RELATED"/>
    <property type="match status" value="1"/>
</dbReference>
<keyword evidence="1" id="KW-0805">Transcription regulation</keyword>
<dbReference type="AlphaFoldDB" id="A0A848L1B2"/>
<keyword evidence="2" id="KW-0238">DNA-binding</keyword>
<dbReference type="Gene3D" id="1.10.10.60">
    <property type="entry name" value="Homeodomain-like"/>
    <property type="match status" value="1"/>
</dbReference>
<dbReference type="GO" id="GO:0043565">
    <property type="term" value="F:sequence-specific DNA binding"/>
    <property type="evidence" value="ECO:0007669"/>
    <property type="project" value="InterPro"/>
</dbReference>
<dbReference type="RefSeq" id="WP_170195370.1">
    <property type="nucleotide sequence ID" value="NZ_JABBNB010000017.1"/>
</dbReference>
<keyword evidence="6" id="KW-1185">Reference proteome</keyword>
<name>A0A848L1B2_9ACTN</name>
<dbReference type="Pfam" id="PF14525">
    <property type="entry name" value="AraC_binding_2"/>
    <property type="match status" value="1"/>
</dbReference>
<proteinExistence type="predicted"/>
<organism evidence="5 6">
    <name type="scientific">Gordonia asplenii</name>
    <dbReference type="NCBI Taxonomy" id="2725283"/>
    <lineage>
        <taxon>Bacteria</taxon>
        <taxon>Bacillati</taxon>
        <taxon>Actinomycetota</taxon>
        <taxon>Actinomycetes</taxon>
        <taxon>Mycobacteriales</taxon>
        <taxon>Gordoniaceae</taxon>
        <taxon>Gordonia</taxon>
    </lineage>
</organism>
<accession>A0A848L1B2</accession>
<dbReference type="PANTHER" id="PTHR46796:SF6">
    <property type="entry name" value="ARAC SUBFAMILY"/>
    <property type="match status" value="1"/>
</dbReference>
<dbReference type="EMBL" id="JABBNB010000017">
    <property type="protein sequence ID" value="NMO02865.1"/>
    <property type="molecule type" value="Genomic_DNA"/>
</dbReference>
<feature type="domain" description="HTH araC/xylS-type" evidence="4">
    <location>
        <begin position="215"/>
        <end position="315"/>
    </location>
</feature>